<feature type="transmembrane region" description="Helical" evidence="1">
    <location>
        <begin position="6"/>
        <end position="28"/>
    </location>
</feature>
<sequence>MDKIVISFLVPLEELIFGISFMTVFGILQLPYEEIGGAVITISLREGYPKVARHGRRLAVACMAAAGGILLWLVVPSYFTAAVAATLCRQFSA</sequence>
<proteinExistence type="predicted"/>
<dbReference type="EMBL" id="BJWL01000060">
    <property type="protein sequence ID" value="GFS28918.1"/>
    <property type="molecule type" value="Genomic_DNA"/>
</dbReference>
<keyword evidence="1" id="KW-0472">Membrane</keyword>
<evidence type="ECO:0000313" key="2">
    <source>
        <dbReference type="EMBL" id="GFS28918.1"/>
    </source>
</evidence>
<dbReference type="AlphaFoldDB" id="A0A7J0D856"/>
<reference evidence="3" key="1">
    <citation type="submission" date="2019-07" db="EMBL/GenBank/DDBJ databases">
        <title>De Novo Assembly of kiwifruit Actinidia rufa.</title>
        <authorList>
            <person name="Sugita-Konishi S."/>
            <person name="Sato K."/>
            <person name="Mori E."/>
            <person name="Abe Y."/>
            <person name="Kisaki G."/>
            <person name="Hamano K."/>
            <person name="Suezawa K."/>
            <person name="Otani M."/>
            <person name="Fukuda T."/>
            <person name="Manabe T."/>
            <person name="Gomi K."/>
            <person name="Tabuchi M."/>
            <person name="Akimitsu K."/>
            <person name="Kataoka I."/>
        </authorList>
    </citation>
    <scope>NUCLEOTIDE SEQUENCE [LARGE SCALE GENOMIC DNA]</scope>
    <source>
        <strain evidence="3">cv. Fuchu</strain>
    </source>
</reference>
<dbReference type="OrthoDB" id="1716910at2759"/>
<protein>
    <submittedName>
        <fullName evidence="2">Uncharacterized protein</fullName>
    </submittedName>
</protein>
<keyword evidence="3" id="KW-1185">Reference proteome</keyword>
<feature type="transmembrane region" description="Helical" evidence="1">
    <location>
        <begin position="58"/>
        <end position="79"/>
    </location>
</feature>
<keyword evidence="1" id="KW-1133">Transmembrane helix</keyword>
<name>A0A7J0D856_9ERIC</name>
<organism evidence="2 3">
    <name type="scientific">Actinidia rufa</name>
    <dbReference type="NCBI Taxonomy" id="165716"/>
    <lineage>
        <taxon>Eukaryota</taxon>
        <taxon>Viridiplantae</taxon>
        <taxon>Streptophyta</taxon>
        <taxon>Embryophyta</taxon>
        <taxon>Tracheophyta</taxon>
        <taxon>Spermatophyta</taxon>
        <taxon>Magnoliopsida</taxon>
        <taxon>eudicotyledons</taxon>
        <taxon>Gunneridae</taxon>
        <taxon>Pentapetalae</taxon>
        <taxon>asterids</taxon>
        <taxon>Ericales</taxon>
        <taxon>Actinidiaceae</taxon>
        <taxon>Actinidia</taxon>
    </lineage>
</organism>
<accession>A0A7J0D856</accession>
<comment type="caution">
    <text evidence="2">The sequence shown here is derived from an EMBL/GenBank/DDBJ whole genome shotgun (WGS) entry which is preliminary data.</text>
</comment>
<dbReference type="Proteomes" id="UP000585474">
    <property type="component" value="Unassembled WGS sequence"/>
</dbReference>
<evidence type="ECO:0000313" key="3">
    <source>
        <dbReference type="Proteomes" id="UP000585474"/>
    </source>
</evidence>
<gene>
    <name evidence="2" type="ORF">Acr_00g0004670</name>
</gene>
<keyword evidence="1" id="KW-0812">Transmembrane</keyword>
<evidence type="ECO:0000256" key="1">
    <source>
        <dbReference type="SAM" id="Phobius"/>
    </source>
</evidence>